<dbReference type="AlphaFoldDB" id="A0A9W8UKJ1"/>
<dbReference type="Proteomes" id="UP001144673">
    <property type="component" value="Chromosome 4"/>
</dbReference>
<organism evidence="1 2">
    <name type="scientific">Akanthomyces muscarius</name>
    <name type="common">Entomopathogenic fungus</name>
    <name type="synonym">Lecanicillium muscarium</name>
    <dbReference type="NCBI Taxonomy" id="2231603"/>
    <lineage>
        <taxon>Eukaryota</taxon>
        <taxon>Fungi</taxon>
        <taxon>Dikarya</taxon>
        <taxon>Ascomycota</taxon>
        <taxon>Pezizomycotina</taxon>
        <taxon>Sordariomycetes</taxon>
        <taxon>Hypocreomycetidae</taxon>
        <taxon>Hypocreales</taxon>
        <taxon>Cordycipitaceae</taxon>
        <taxon>Akanthomyces</taxon>
    </lineage>
</organism>
<evidence type="ECO:0000313" key="1">
    <source>
        <dbReference type="EMBL" id="KAJ4150261.1"/>
    </source>
</evidence>
<dbReference type="GeneID" id="80898178"/>
<accession>A0A9W8UKJ1</accession>
<dbReference type="KEGG" id="amus:LMH87_011019"/>
<dbReference type="EMBL" id="JAJHUN010000009">
    <property type="protein sequence ID" value="KAJ4150261.1"/>
    <property type="molecule type" value="Genomic_DNA"/>
</dbReference>
<name>A0A9W8UKJ1_AKAMU</name>
<reference evidence="1" key="1">
    <citation type="journal article" date="2023" name="Access Microbiol">
        <title>De-novo genome assembly for Akanthomyces muscarius, a biocontrol agent of insect agricultural pests.</title>
        <authorList>
            <person name="Erdos Z."/>
            <person name="Studholme D.J."/>
            <person name="Raymond B."/>
            <person name="Sharma M."/>
        </authorList>
    </citation>
    <scope>NUCLEOTIDE SEQUENCE</scope>
    <source>
        <strain evidence="1">Ve6</strain>
    </source>
</reference>
<protein>
    <submittedName>
        <fullName evidence="1">Uncharacterized protein</fullName>
    </submittedName>
</protein>
<keyword evidence="2" id="KW-1185">Reference proteome</keyword>
<sequence>MMLVLPVSYYSTWGGPFARSRLEKEQDDIFLFEKHSTFICNRHPLILGQNPAKNIRLGLPLELLHLRLAQYYCAVPSWLHMP</sequence>
<proteinExistence type="predicted"/>
<gene>
    <name evidence="1" type="ORF">LMH87_011019</name>
</gene>
<comment type="caution">
    <text evidence="1">The sequence shown here is derived from an EMBL/GenBank/DDBJ whole genome shotgun (WGS) entry which is preliminary data.</text>
</comment>
<evidence type="ECO:0000313" key="2">
    <source>
        <dbReference type="Proteomes" id="UP001144673"/>
    </source>
</evidence>
<dbReference type="RefSeq" id="XP_056051975.1">
    <property type="nucleotide sequence ID" value="XM_056200090.1"/>
</dbReference>